<reference evidence="7" key="1">
    <citation type="journal article" date="2013" name="Genome Announc.">
        <title>Draft genome sequence of the basidiomycetous yeast-like fungus Pseudozyma hubeiensis SY62, which produces an abundant amount of the biosurfactant mannosylerythritol lipids.</title>
        <authorList>
            <person name="Konishi M."/>
            <person name="Hatada Y."/>
            <person name="Horiuchi J."/>
        </authorList>
    </citation>
    <scope>NUCLEOTIDE SEQUENCE [LARGE SCALE GENOMIC DNA]</scope>
    <source>
        <strain evidence="7">SY62</strain>
    </source>
</reference>
<evidence type="ECO:0000259" key="4">
    <source>
        <dbReference type="Pfam" id="PF00542"/>
    </source>
</evidence>
<dbReference type="Gene3D" id="1.20.5.710">
    <property type="entry name" value="Single helix bin"/>
    <property type="match status" value="1"/>
</dbReference>
<dbReference type="GO" id="GO:0003729">
    <property type="term" value="F:mRNA binding"/>
    <property type="evidence" value="ECO:0007669"/>
    <property type="project" value="TreeGrafter"/>
</dbReference>
<evidence type="ECO:0000259" key="5">
    <source>
        <dbReference type="Pfam" id="PF16320"/>
    </source>
</evidence>
<dbReference type="HAMAP" id="MF_00368">
    <property type="entry name" value="Ribosomal_bL12"/>
    <property type="match status" value="1"/>
</dbReference>
<dbReference type="HOGENOM" id="CLU_086499_0_1_1"/>
<gene>
    <name evidence="6" type="ORF">PHSY_000360</name>
</gene>
<dbReference type="GO" id="GO:0003735">
    <property type="term" value="F:structural constituent of ribosome"/>
    <property type="evidence" value="ECO:0007669"/>
    <property type="project" value="InterPro"/>
</dbReference>
<dbReference type="InterPro" id="IPR036235">
    <property type="entry name" value="Ribosomal_bL12_oligo_N_sf"/>
</dbReference>
<dbReference type="OrthoDB" id="250175at2759"/>
<dbReference type="Pfam" id="PF00542">
    <property type="entry name" value="Ribosomal_L12"/>
    <property type="match status" value="1"/>
</dbReference>
<dbReference type="PANTHER" id="PTHR45987:SF4">
    <property type="entry name" value="LARGE RIBOSOMAL SUBUNIT PROTEIN BL12M"/>
    <property type="match status" value="1"/>
</dbReference>
<dbReference type="InterPro" id="IPR013823">
    <property type="entry name" value="Ribosomal_bL12_C"/>
</dbReference>
<dbReference type="eggNOG" id="KOG1715">
    <property type="taxonomic scope" value="Eukaryota"/>
</dbReference>
<proteinExistence type="inferred from homology"/>
<dbReference type="SUPFAM" id="SSF54736">
    <property type="entry name" value="ClpS-like"/>
    <property type="match status" value="1"/>
</dbReference>
<dbReference type="PANTHER" id="PTHR45987">
    <property type="entry name" value="39S RIBOSOMAL PROTEIN L12"/>
    <property type="match status" value="1"/>
</dbReference>
<dbReference type="InterPro" id="IPR008932">
    <property type="entry name" value="Ribosomal_bL12_oligo"/>
</dbReference>
<dbReference type="FunFam" id="3.30.1390.10:FF:000001">
    <property type="entry name" value="50S ribosomal protein L7/L12"/>
    <property type="match status" value="1"/>
</dbReference>
<accession>R9NWB7</accession>
<dbReference type="SUPFAM" id="SSF48300">
    <property type="entry name" value="Ribosomal protein L7/12, oligomerisation (N-terminal) domain"/>
    <property type="match status" value="1"/>
</dbReference>
<evidence type="ECO:0000313" key="7">
    <source>
        <dbReference type="Proteomes" id="UP000014071"/>
    </source>
</evidence>
<dbReference type="Proteomes" id="UP000014071">
    <property type="component" value="Unassembled WGS sequence"/>
</dbReference>
<keyword evidence="3" id="KW-0687">Ribonucleoprotein</keyword>
<keyword evidence="2 6" id="KW-0689">Ribosomal protein</keyword>
<dbReference type="GO" id="GO:0006412">
    <property type="term" value="P:translation"/>
    <property type="evidence" value="ECO:0007669"/>
    <property type="project" value="InterPro"/>
</dbReference>
<comment type="similarity">
    <text evidence="1">Belongs to the bacterial ribosomal protein bL12 family.</text>
</comment>
<dbReference type="InterPro" id="IPR000206">
    <property type="entry name" value="Ribosomal_bL12"/>
</dbReference>
<name>R9NWB7_PSEHS</name>
<feature type="domain" description="Large ribosomal subunit protein bL12 oligomerization" evidence="5">
    <location>
        <begin position="125"/>
        <end position="174"/>
    </location>
</feature>
<evidence type="ECO:0000313" key="6">
    <source>
        <dbReference type="EMBL" id="GAC92804.1"/>
    </source>
</evidence>
<dbReference type="RefSeq" id="XP_012186391.1">
    <property type="nucleotide sequence ID" value="XM_012331001.1"/>
</dbReference>
<evidence type="ECO:0000256" key="1">
    <source>
        <dbReference type="ARBA" id="ARBA00007197"/>
    </source>
</evidence>
<dbReference type="AlphaFoldDB" id="R9NWB7"/>
<evidence type="ECO:0000256" key="2">
    <source>
        <dbReference type="ARBA" id="ARBA00022980"/>
    </source>
</evidence>
<protein>
    <submittedName>
        <fullName evidence="6">Likely mitochondrial ribosomal protein</fullName>
    </submittedName>
</protein>
<dbReference type="InterPro" id="IPR014719">
    <property type="entry name" value="Ribosomal_bL12_C/ClpS-like"/>
</dbReference>
<dbReference type="GO" id="GO:0005762">
    <property type="term" value="C:mitochondrial large ribosomal subunit"/>
    <property type="evidence" value="ECO:0007669"/>
    <property type="project" value="TreeGrafter"/>
</dbReference>
<evidence type="ECO:0000256" key="3">
    <source>
        <dbReference type="ARBA" id="ARBA00023274"/>
    </source>
</evidence>
<keyword evidence="7" id="KW-1185">Reference proteome</keyword>
<dbReference type="GeneID" id="24105670"/>
<dbReference type="EMBL" id="DF238769">
    <property type="protein sequence ID" value="GAC92804.1"/>
    <property type="molecule type" value="Genomic_DNA"/>
</dbReference>
<organism evidence="6 7">
    <name type="scientific">Pseudozyma hubeiensis (strain SY62)</name>
    <name type="common">Yeast</name>
    <dbReference type="NCBI Taxonomy" id="1305764"/>
    <lineage>
        <taxon>Eukaryota</taxon>
        <taxon>Fungi</taxon>
        <taxon>Dikarya</taxon>
        <taxon>Basidiomycota</taxon>
        <taxon>Ustilaginomycotina</taxon>
        <taxon>Ustilaginomycetes</taxon>
        <taxon>Ustilaginales</taxon>
        <taxon>Ustilaginaceae</taxon>
        <taxon>Pseudozyma</taxon>
    </lineage>
</organism>
<dbReference type="Pfam" id="PF16320">
    <property type="entry name" value="Ribosomal_L12_N"/>
    <property type="match status" value="1"/>
</dbReference>
<sequence>MSDTRWPAKKKIISARPDSERCFLWSRKALTTREPTKKFTVTSILIDSIIVCHYVGFAPTSLHLNRNGPPAKSTCLSMLSSIGSAVASSSRTVVRSSTRRITSTAMRSFATTGLVRNAPAPVDAKISTIVDQIEKLTLLEAADLVSHLKTRLNITEIAMPAASASAAAPAAAAGAAEPEEEAAKPKEKTVFTLKLTGLKDPTAKAKVIREVKAVNTTMNLVEAKKFVESTPQVLKEGLNKEDADKLKAAIEAAGGTVELE</sequence>
<feature type="domain" description="Large ribosomal subunit protein bL12 C-terminal" evidence="4">
    <location>
        <begin position="191"/>
        <end position="260"/>
    </location>
</feature>
<dbReference type="Gene3D" id="3.30.1390.10">
    <property type="match status" value="1"/>
</dbReference>
<dbReference type="STRING" id="1305764.R9NWB7"/>